<dbReference type="GO" id="GO:0045145">
    <property type="term" value="F:single-stranded DNA 5'-3' DNA exonuclease activity"/>
    <property type="evidence" value="ECO:0007669"/>
    <property type="project" value="InterPro"/>
</dbReference>
<reference evidence="3 4" key="1">
    <citation type="journal article" date="2012" name="Science">
        <title>The Paleozoic origin of enzymatic lignin decomposition reconstructed from 31 fungal genomes.</title>
        <authorList>
            <person name="Floudas D."/>
            <person name="Binder M."/>
            <person name="Riley R."/>
            <person name="Barry K."/>
            <person name="Blanchette R.A."/>
            <person name="Henrissat B."/>
            <person name="Martinez A.T."/>
            <person name="Otillar R."/>
            <person name="Spatafora J.W."/>
            <person name="Yadav J.S."/>
            <person name="Aerts A."/>
            <person name="Benoit I."/>
            <person name="Boyd A."/>
            <person name="Carlson A."/>
            <person name="Copeland A."/>
            <person name="Coutinho P.M."/>
            <person name="de Vries R.P."/>
            <person name="Ferreira P."/>
            <person name="Findley K."/>
            <person name="Foster B."/>
            <person name="Gaskell J."/>
            <person name="Glotzer D."/>
            <person name="Gorecki P."/>
            <person name="Heitman J."/>
            <person name="Hesse C."/>
            <person name="Hori C."/>
            <person name="Igarashi K."/>
            <person name="Jurgens J.A."/>
            <person name="Kallen N."/>
            <person name="Kersten P."/>
            <person name="Kohler A."/>
            <person name="Kuees U."/>
            <person name="Kumar T.K.A."/>
            <person name="Kuo A."/>
            <person name="LaButti K."/>
            <person name="Larrondo L.F."/>
            <person name="Lindquist E."/>
            <person name="Ling A."/>
            <person name="Lombard V."/>
            <person name="Lucas S."/>
            <person name="Lundell T."/>
            <person name="Martin R."/>
            <person name="McLaughlin D.J."/>
            <person name="Morgenstern I."/>
            <person name="Morin E."/>
            <person name="Murat C."/>
            <person name="Nagy L.G."/>
            <person name="Nolan M."/>
            <person name="Ohm R.A."/>
            <person name="Patyshakuliyeva A."/>
            <person name="Rokas A."/>
            <person name="Ruiz-Duenas F.J."/>
            <person name="Sabat G."/>
            <person name="Salamov A."/>
            <person name="Samejima M."/>
            <person name="Schmutz J."/>
            <person name="Slot J.C."/>
            <person name="St John F."/>
            <person name="Stenlid J."/>
            <person name="Sun H."/>
            <person name="Sun S."/>
            <person name="Syed K."/>
            <person name="Tsang A."/>
            <person name="Wiebenga A."/>
            <person name="Young D."/>
            <person name="Pisabarro A."/>
            <person name="Eastwood D.C."/>
            <person name="Martin F."/>
            <person name="Cullen D."/>
            <person name="Grigoriev I.V."/>
            <person name="Hibbett D.S."/>
        </authorList>
    </citation>
    <scope>NUCLEOTIDE SEQUENCE</scope>
    <source>
        <strain evidence="4">FP-58527</strain>
    </source>
</reference>
<dbReference type="OrthoDB" id="354769at2759"/>
<feature type="region of interest" description="Disordered" evidence="2">
    <location>
        <begin position="15"/>
        <end position="57"/>
    </location>
</feature>
<dbReference type="Pfam" id="PF09810">
    <property type="entry name" value="Exo5"/>
    <property type="match status" value="1"/>
</dbReference>
<feature type="region of interest" description="Disordered" evidence="2">
    <location>
        <begin position="83"/>
        <end position="136"/>
    </location>
</feature>
<organism evidence="3 4">
    <name type="scientific">Fomitopsis schrenkii</name>
    <name type="common">Brown rot fungus</name>
    <dbReference type="NCBI Taxonomy" id="2126942"/>
    <lineage>
        <taxon>Eukaryota</taxon>
        <taxon>Fungi</taxon>
        <taxon>Dikarya</taxon>
        <taxon>Basidiomycota</taxon>
        <taxon>Agaricomycotina</taxon>
        <taxon>Agaricomycetes</taxon>
        <taxon>Polyporales</taxon>
        <taxon>Fomitopsis</taxon>
    </lineage>
</organism>
<evidence type="ECO:0000313" key="3">
    <source>
        <dbReference type="EMBL" id="EPT03369.1"/>
    </source>
</evidence>
<evidence type="ECO:0000256" key="2">
    <source>
        <dbReference type="SAM" id="MobiDB-lite"/>
    </source>
</evidence>
<dbReference type="eggNOG" id="KOG4760">
    <property type="taxonomic scope" value="Eukaryota"/>
</dbReference>
<feature type="region of interest" description="Disordered" evidence="2">
    <location>
        <begin position="342"/>
        <end position="374"/>
    </location>
</feature>
<sequence>MSDLEDEYDACYSPLDLEGFHSQSPPSRRADSPTLAASAPASQATAPQTSDDEFDAYDLSEFTAADFAQIDAELAANAASHATSIPVPDSDHNGGKPGGPAIDIKLEEDPADHSTLVKASKPKATPPPSRRDTRSPFKRFRNWNKYFSVSDLVGPSWCEVQFDYGLRQKRWLKPEERPDTFVTEEGKTITVDKGVAVQNFRTATRGQSVHKVLEREVKPEEILVEITTPEERWGLRLVNMLACLDMLIESGLCREMPVFGIVHDQIVVGIIDELVRKPAPPSTPDHERRRGRPPGSGKGFNKRASPSTPTKGNRKKSRTTPEPNQPPLTSYFHMAVQVPEREGTSSAFAVRTPAGTRHATPSEADPDPDSDAPRGPAWMLHISDTKTRRTASLPPAEDTLSARLQLMLYHRLLSSLLQPAAPFAPTARKPPGSPPHVDFAAVWTRLGLDARKPFSARFVRDAGLAPGACLADLVQTWHHTAAALDVGGVDRTLTLVYRLQPAAARQIRERERAEREGAELARAIEASLNAAPRAWAGGDEDLARAIEASMREAEGKEGSVASIGGALPDVLAPSAEELDGVQDTVPHAPVTVHEGAARDASRDGSEDEEDEVQITAAELDVEARILGLKEFAADDQALDSYLDSVLQWWLGERPPKGVDIELTRRCLTCEYVDGCEWRAKKALEHQQAASRT</sequence>
<proteinExistence type="inferred from homology"/>
<dbReference type="PANTHER" id="PTHR14464:SF4">
    <property type="entry name" value="EXONUCLEASE V"/>
    <property type="match status" value="1"/>
</dbReference>
<feature type="region of interest" description="Disordered" evidence="2">
    <location>
        <begin position="276"/>
        <end position="329"/>
    </location>
</feature>
<dbReference type="InterPro" id="IPR003903">
    <property type="entry name" value="UIM_dom"/>
</dbReference>
<feature type="region of interest" description="Disordered" evidence="2">
    <location>
        <begin position="588"/>
        <end position="611"/>
    </location>
</feature>
<dbReference type="Proteomes" id="UP000015241">
    <property type="component" value="Unassembled WGS sequence"/>
</dbReference>
<dbReference type="SMART" id="SM00726">
    <property type="entry name" value="UIM"/>
    <property type="match status" value="2"/>
</dbReference>
<dbReference type="EMBL" id="KE504130">
    <property type="protein sequence ID" value="EPT03369.1"/>
    <property type="molecule type" value="Genomic_DNA"/>
</dbReference>
<dbReference type="InParanoid" id="S8EJ82"/>
<dbReference type="HOGENOM" id="CLU_013225_2_0_1"/>
<feature type="compositionally biased region" description="Low complexity" evidence="2">
    <location>
        <begin position="32"/>
        <end position="49"/>
    </location>
</feature>
<dbReference type="GO" id="GO:0005739">
    <property type="term" value="C:mitochondrion"/>
    <property type="evidence" value="ECO:0007669"/>
    <property type="project" value="TreeGrafter"/>
</dbReference>
<accession>S8EJ82</accession>
<name>S8EJ82_FOMSC</name>
<dbReference type="GO" id="GO:0036297">
    <property type="term" value="P:interstrand cross-link repair"/>
    <property type="evidence" value="ECO:0007669"/>
    <property type="project" value="TreeGrafter"/>
</dbReference>
<evidence type="ECO:0000313" key="4">
    <source>
        <dbReference type="Proteomes" id="UP000015241"/>
    </source>
</evidence>
<comment type="similarity">
    <text evidence="1">Belongs to the EXO5 family.</text>
</comment>
<dbReference type="InterPro" id="IPR019190">
    <property type="entry name" value="EXOV"/>
</dbReference>
<evidence type="ECO:0000256" key="1">
    <source>
        <dbReference type="ARBA" id="ARBA00009797"/>
    </source>
</evidence>
<feature type="compositionally biased region" description="Basic and acidic residues" evidence="2">
    <location>
        <begin position="595"/>
        <end position="604"/>
    </location>
</feature>
<keyword evidence="4" id="KW-1185">Reference proteome</keyword>
<dbReference type="GO" id="GO:0005634">
    <property type="term" value="C:nucleus"/>
    <property type="evidence" value="ECO:0007669"/>
    <property type="project" value="TreeGrafter"/>
</dbReference>
<gene>
    <name evidence="3" type="ORF">FOMPIDRAFT_1046919</name>
</gene>
<dbReference type="AlphaFoldDB" id="S8EJ82"/>
<protein>
    <recommendedName>
        <fullName evidence="5">Exonuclease V</fullName>
    </recommendedName>
</protein>
<dbReference type="PROSITE" id="PS50330">
    <property type="entry name" value="UIM"/>
    <property type="match status" value="1"/>
</dbReference>
<dbReference type="PANTHER" id="PTHR14464">
    <property type="entry name" value="EXONUCLEASE V"/>
    <property type="match status" value="1"/>
</dbReference>
<evidence type="ECO:0008006" key="5">
    <source>
        <dbReference type="Google" id="ProtNLM"/>
    </source>
</evidence>